<keyword evidence="4 6" id="KW-0663">Pyridoxal phosphate</keyword>
<proteinExistence type="inferred from homology"/>
<dbReference type="GO" id="GO:0005737">
    <property type="term" value="C:cytoplasm"/>
    <property type="evidence" value="ECO:0007669"/>
    <property type="project" value="TreeGrafter"/>
</dbReference>
<protein>
    <submittedName>
        <fullName evidence="8">Aminotransferase class V-fold PLP-dependent enzyme</fullName>
    </submittedName>
</protein>
<dbReference type="AlphaFoldDB" id="A0A9D2A7K1"/>
<reference evidence="8" key="2">
    <citation type="submission" date="2021-04" db="EMBL/GenBank/DDBJ databases">
        <authorList>
            <person name="Gilroy R."/>
        </authorList>
    </citation>
    <scope>NUCLEOTIDE SEQUENCE</scope>
    <source>
        <strain evidence="8">ChiHejej3B27-3195</strain>
    </source>
</reference>
<evidence type="ECO:0000256" key="2">
    <source>
        <dbReference type="ARBA" id="ARBA00009533"/>
    </source>
</evidence>
<comment type="similarity">
    <text evidence="2 7">Belongs to the group II decarboxylase family.</text>
</comment>
<dbReference type="InterPro" id="IPR015421">
    <property type="entry name" value="PyrdxlP-dep_Trfase_major"/>
</dbReference>
<evidence type="ECO:0000256" key="4">
    <source>
        <dbReference type="ARBA" id="ARBA00022898"/>
    </source>
</evidence>
<evidence type="ECO:0000313" key="9">
    <source>
        <dbReference type="Proteomes" id="UP000824151"/>
    </source>
</evidence>
<keyword evidence="8" id="KW-0808">Transferase</keyword>
<evidence type="ECO:0000256" key="5">
    <source>
        <dbReference type="ARBA" id="ARBA00023239"/>
    </source>
</evidence>
<keyword evidence="3" id="KW-0210">Decarboxylase</keyword>
<dbReference type="GO" id="GO:0030170">
    <property type="term" value="F:pyridoxal phosphate binding"/>
    <property type="evidence" value="ECO:0007669"/>
    <property type="project" value="InterPro"/>
</dbReference>
<dbReference type="EMBL" id="DXGD01000310">
    <property type="protein sequence ID" value="HIX00144.1"/>
    <property type="molecule type" value="Genomic_DNA"/>
</dbReference>
<dbReference type="PANTHER" id="PTHR45677">
    <property type="entry name" value="GLUTAMATE DECARBOXYLASE-RELATED"/>
    <property type="match status" value="1"/>
</dbReference>
<evidence type="ECO:0000256" key="7">
    <source>
        <dbReference type="RuleBase" id="RU000382"/>
    </source>
</evidence>
<dbReference type="Gene3D" id="3.40.640.10">
    <property type="entry name" value="Type I PLP-dependent aspartate aminotransferase-like (Major domain)"/>
    <property type="match status" value="1"/>
</dbReference>
<feature type="modified residue" description="N6-(pyridoxal phosphate)lysine" evidence="6">
    <location>
        <position position="309"/>
    </location>
</feature>
<dbReference type="SUPFAM" id="SSF53383">
    <property type="entry name" value="PLP-dependent transferases"/>
    <property type="match status" value="1"/>
</dbReference>
<organism evidence="8 9">
    <name type="scientific">Candidatus Nesterenkonia stercoripullorum</name>
    <dbReference type="NCBI Taxonomy" id="2838701"/>
    <lineage>
        <taxon>Bacteria</taxon>
        <taxon>Bacillati</taxon>
        <taxon>Actinomycetota</taxon>
        <taxon>Actinomycetes</taxon>
        <taxon>Micrococcales</taxon>
        <taxon>Micrococcaceae</taxon>
        <taxon>Nesterenkonia</taxon>
    </lineage>
</organism>
<gene>
    <name evidence="8" type="ORF">H9871_08365</name>
</gene>
<dbReference type="InterPro" id="IPR002129">
    <property type="entry name" value="PyrdxlP-dep_de-COase"/>
</dbReference>
<dbReference type="Pfam" id="PF00282">
    <property type="entry name" value="Pyridoxal_deC"/>
    <property type="match status" value="1"/>
</dbReference>
<accession>A0A9D2A7K1</accession>
<keyword evidence="5 7" id="KW-0456">Lyase</keyword>
<evidence type="ECO:0000256" key="6">
    <source>
        <dbReference type="PIRSR" id="PIRSR602129-50"/>
    </source>
</evidence>
<keyword evidence="8" id="KW-0032">Aminotransferase</keyword>
<dbReference type="InterPro" id="IPR015424">
    <property type="entry name" value="PyrdxlP-dep_Trfase"/>
</dbReference>
<dbReference type="PANTHER" id="PTHR45677:SF8">
    <property type="entry name" value="CYSTEINE SULFINIC ACID DECARBOXYLASE"/>
    <property type="match status" value="1"/>
</dbReference>
<comment type="caution">
    <text evidence="8">The sequence shown here is derived from an EMBL/GenBank/DDBJ whole genome shotgun (WGS) entry which is preliminary data.</text>
</comment>
<name>A0A9D2A7K1_9MICC</name>
<comment type="cofactor">
    <cofactor evidence="1 6 7">
        <name>pyridoxal 5'-phosphate</name>
        <dbReference type="ChEBI" id="CHEBI:597326"/>
    </cofactor>
</comment>
<dbReference type="Proteomes" id="UP000824151">
    <property type="component" value="Unassembled WGS sequence"/>
</dbReference>
<dbReference type="GO" id="GO:0008483">
    <property type="term" value="F:transaminase activity"/>
    <property type="evidence" value="ECO:0007669"/>
    <property type="project" value="UniProtKB-KW"/>
</dbReference>
<dbReference type="Gene3D" id="3.90.1150.170">
    <property type="match status" value="1"/>
</dbReference>
<dbReference type="GO" id="GO:0004058">
    <property type="term" value="F:aromatic-L-amino-acid decarboxylase activity"/>
    <property type="evidence" value="ECO:0007669"/>
    <property type="project" value="UniProtKB-ARBA"/>
</dbReference>
<dbReference type="GO" id="GO:0019752">
    <property type="term" value="P:carboxylic acid metabolic process"/>
    <property type="evidence" value="ECO:0007669"/>
    <property type="project" value="InterPro"/>
</dbReference>
<sequence length="499" mass="54357">MTSWSEACDARPHLLGPQLAEQYRDLVEDAGVRIARRFREIDHPATDTPAQTLYERVHAIDLEEPLGDGHSALAEVDDLFLSEAVWFHTPGYLAHLNCPVDINAVAAESVLAAVNTSVDTYDQSRMGTLIERRVIEWVAAKVGFGHGDGVFTSGGTQSNVQALYLARELALAGTTGWVRNRQQERLVLLATAESHFSIARAARLLGLSDDAVVTVSTDDDGRMSPASLQSRLREVDLQGRSPLAVVATAGSTDRGVVDDLREISSICRQAGVRLHVDAAYGCGLLVSQQHRHLVDGIEDADSVTLDFHKTFFQPVSSSALIIRDSRDFAAGAWHADYLNPADADEPNQVDKSLQTTRRFDALKLFVTLRSTGPAQIGRSVDAVVGLTREVHRWVARHAELQLLSATDLSTVLFRWQPEGVSDDDADALVAEVRSALQRQGRILVAKTVIEGRPSLKLTLLNPELDAAQVCTQLEEVAATAAGLHRVRMSHTAPVEEVLV</sequence>
<reference evidence="8" key="1">
    <citation type="journal article" date="2021" name="PeerJ">
        <title>Extensive microbial diversity within the chicken gut microbiome revealed by metagenomics and culture.</title>
        <authorList>
            <person name="Gilroy R."/>
            <person name="Ravi A."/>
            <person name="Getino M."/>
            <person name="Pursley I."/>
            <person name="Horton D.L."/>
            <person name="Alikhan N.F."/>
            <person name="Baker D."/>
            <person name="Gharbi K."/>
            <person name="Hall N."/>
            <person name="Watson M."/>
            <person name="Adriaenssens E.M."/>
            <person name="Foster-Nyarko E."/>
            <person name="Jarju S."/>
            <person name="Secka A."/>
            <person name="Antonio M."/>
            <person name="Oren A."/>
            <person name="Chaudhuri R.R."/>
            <person name="La Ragione R."/>
            <person name="Hildebrand F."/>
            <person name="Pallen M.J."/>
        </authorList>
    </citation>
    <scope>NUCLEOTIDE SEQUENCE</scope>
    <source>
        <strain evidence="8">ChiHejej3B27-3195</strain>
    </source>
</reference>
<evidence type="ECO:0000256" key="1">
    <source>
        <dbReference type="ARBA" id="ARBA00001933"/>
    </source>
</evidence>
<evidence type="ECO:0000313" key="8">
    <source>
        <dbReference type="EMBL" id="HIX00144.1"/>
    </source>
</evidence>
<evidence type="ECO:0000256" key="3">
    <source>
        <dbReference type="ARBA" id="ARBA00022793"/>
    </source>
</evidence>